<dbReference type="RefSeq" id="WP_037438598.1">
    <property type="nucleotide sequence ID" value="NZ_JPEO01000001.1"/>
</dbReference>
<comment type="caution">
    <text evidence="2">The sequence shown here is derived from an EMBL/GenBank/DDBJ whole genome shotgun (WGS) entry which is preliminary data.</text>
</comment>
<gene>
    <name evidence="2" type="ORF">HR45_00390</name>
</gene>
<keyword evidence="1" id="KW-0812">Transmembrane</keyword>
<keyword evidence="1" id="KW-1133">Transmembrane helix</keyword>
<evidence type="ECO:0000256" key="1">
    <source>
        <dbReference type="SAM" id="Phobius"/>
    </source>
</evidence>
<dbReference type="Proteomes" id="UP000029264">
    <property type="component" value="Unassembled WGS sequence"/>
</dbReference>
<accession>A0A094JG57</accession>
<protein>
    <submittedName>
        <fullName evidence="2">Uncharacterized protein</fullName>
    </submittedName>
</protein>
<keyword evidence="1" id="KW-0472">Membrane</keyword>
<evidence type="ECO:0000313" key="3">
    <source>
        <dbReference type="Proteomes" id="UP000029264"/>
    </source>
</evidence>
<dbReference type="STRING" id="1515746.HR45_00390"/>
<dbReference type="OrthoDB" id="6401547at2"/>
<dbReference type="EMBL" id="JPEO01000001">
    <property type="protein sequence ID" value="KFZ38900.1"/>
    <property type="molecule type" value="Genomic_DNA"/>
</dbReference>
<feature type="transmembrane region" description="Helical" evidence="1">
    <location>
        <begin position="6"/>
        <end position="28"/>
    </location>
</feature>
<organism evidence="2 3">
    <name type="scientific">Shewanella mangrovi</name>
    <dbReference type="NCBI Taxonomy" id="1515746"/>
    <lineage>
        <taxon>Bacteria</taxon>
        <taxon>Pseudomonadati</taxon>
        <taxon>Pseudomonadota</taxon>
        <taxon>Gammaproteobacteria</taxon>
        <taxon>Alteromonadales</taxon>
        <taxon>Shewanellaceae</taxon>
        <taxon>Shewanella</taxon>
    </lineage>
</organism>
<sequence>MSFSNLPLSVVLVGALVIALALFALQWLRPRTKVVKVATAQFWQQAAQQAPARVLWQKFHYWLALLLSLAIALLLWLTLSGVQRQHDNDAHLSLFFLDNSVAMQVDGRLSEAKKRLLQDVANSQPEQRQVWLGDAVAMMLLREQDNNALLGPKLVAVKATAHRAVFSSWLAAMQQQYRNRQIDLYYYGAPLNASELAAVPQQIHLHARYAAPALTQNMAIVALGQAPAQSGLWGKVDVMFTLYASDARPLSANLVKFSLDGQWFQPTDIRALGNGRFVIRDMDVSSAPQQLQVSLANDDDFVADDSATLTLASTPVIKLQLATDLPAWLRTLVQLDSGIRIVQQQPDVVICQQADSQCPQAPAQLLLNAAANSALFSTAGESWQAALQQQWQRNGWLALAAQQQFPELMLQASDTPERQVQLNNAQLSQLLAAQSAALPSLISQSLRWLANKQQFTPYLAVAEPWPYTENTQNAALAATPLLAGSQQNEAGQQATASLLVANLSANMTETSPLEQETFAGAVTPLSMLSWGILLAVLLLLVEWALLQRGRLP</sequence>
<feature type="transmembrane region" description="Helical" evidence="1">
    <location>
        <begin position="59"/>
        <end position="79"/>
    </location>
</feature>
<name>A0A094JG57_9GAMM</name>
<feature type="transmembrane region" description="Helical" evidence="1">
    <location>
        <begin position="527"/>
        <end position="546"/>
    </location>
</feature>
<reference evidence="2 3" key="1">
    <citation type="submission" date="2014-06" db="EMBL/GenBank/DDBJ databases">
        <title>Shewanella sp. YQH10.</title>
        <authorList>
            <person name="Liu Y."/>
            <person name="Zeng R."/>
        </authorList>
    </citation>
    <scope>NUCLEOTIDE SEQUENCE [LARGE SCALE GENOMIC DNA]</scope>
    <source>
        <strain evidence="2 3">YQH10</strain>
    </source>
</reference>
<dbReference type="AlphaFoldDB" id="A0A094JG57"/>
<proteinExistence type="predicted"/>
<evidence type="ECO:0000313" key="2">
    <source>
        <dbReference type="EMBL" id="KFZ38900.1"/>
    </source>
</evidence>
<keyword evidence="3" id="KW-1185">Reference proteome</keyword>